<gene>
    <name evidence="1" type="ordered locus">Deipr_0340</name>
</gene>
<protein>
    <submittedName>
        <fullName evidence="1">Uncharacterized protein</fullName>
    </submittedName>
</protein>
<evidence type="ECO:0000313" key="1">
    <source>
        <dbReference type="EMBL" id="ADY25510.1"/>
    </source>
</evidence>
<proteinExistence type="predicted"/>
<dbReference type="AlphaFoldDB" id="F0RJG9"/>
<keyword evidence="2" id="KW-1185">Reference proteome</keyword>
<organism evidence="1 2">
    <name type="scientific">Deinococcus proteolyticus (strain ATCC 35074 / DSM 20540 / JCM 6276 / NBRC 101906 / NCIMB 13154 / VKM Ac-1939 / CCM 2703 / MRP)</name>
    <dbReference type="NCBI Taxonomy" id="693977"/>
    <lineage>
        <taxon>Bacteria</taxon>
        <taxon>Thermotogati</taxon>
        <taxon>Deinococcota</taxon>
        <taxon>Deinococci</taxon>
        <taxon>Deinococcales</taxon>
        <taxon>Deinococcaceae</taxon>
        <taxon>Deinococcus</taxon>
    </lineage>
</organism>
<dbReference type="HOGENOM" id="CLU_137406_0_0_0"/>
<name>F0RJG9_DEIPM</name>
<dbReference type="Proteomes" id="UP000007718">
    <property type="component" value="Chromosome"/>
</dbReference>
<dbReference type="KEGG" id="dpt:Deipr_0340"/>
<reference evidence="2" key="1">
    <citation type="submission" date="2011-02" db="EMBL/GenBank/DDBJ databases">
        <title>The complete sequence of chromosome of Deinococcus proteolyticus DSM 20540.</title>
        <authorList>
            <consortium name="US DOE Joint Genome Institute (JGI-PGF)"/>
            <person name="Lucas S."/>
            <person name="Copeland A."/>
            <person name="Lapidus A."/>
            <person name="Bruce D."/>
            <person name="Goodwin L."/>
            <person name="Pitluck S."/>
            <person name="Kyrpides N."/>
            <person name="Mavromatis K."/>
            <person name="Pagani I."/>
            <person name="Ivanova N."/>
            <person name="Ovchinnikova G."/>
            <person name="Zeytun A."/>
            <person name="Detter J.C."/>
            <person name="Han C."/>
            <person name="Land M."/>
            <person name="Hauser L."/>
            <person name="Markowitz V."/>
            <person name="Cheng J.-F."/>
            <person name="Hugenholtz P."/>
            <person name="Woyke T."/>
            <person name="Wu D."/>
            <person name="Pukall R."/>
            <person name="Steenblock K."/>
            <person name="Brambilla E."/>
            <person name="Klenk H.-P."/>
            <person name="Eisen J.A."/>
        </authorList>
    </citation>
    <scope>NUCLEOTIDE SEQUENCE [LARGE SCALE GENOMIC DNA]</scope>
    <source>
        <strain evidence="2">ATCC 35074 / DSM 20540 / JCM 6276 / NBRC 101906 / NCIMB 13154 / VKM Ac-1939 / CCM 2703 / MRP</strain>
    </source>
</reference>
<accession>F0RJG9</accession>
<dbReference type="eggNOG" id="ENOG50331TA">
    <property type="taxonomic scope" value="Bacteria"/>
</dbReference>
<dbReference type="STRING" id="693977.Deipr_0340"/>
<dbReference type="RefSeq" id="WP_013614119.1">
    <property type="nucleotide sequence ID" value="NC_015161.1"/>
</dbReference>
<dbReference type="EMBL" id="CP002536">
    <property type="protein sequence ID" value="ADY25510.1"/>
    <property type="molecule type" value="Genomic_DNA"/>
</dbReference>
<reference evidence="1 2" key="2">
    <citation type="journal article" date="2012" name="Stand. Genomic Sci.">
        <title>Complete genome sequence of the orange-red pigmented, radioresistant Deinococcus proteolyticus type strain (MRP(T)).</title>
        <authorList>
            <person name="Copeland A."/>
            <person name="Zeytun A."/>
            <person name="Yassawong M."/>
            <person name="Nolan M."/>
            <person name="Lucas S."/>
            <person name="Hammon N."/>
            <person name="Deshpande S."/>
            <person name="Cheng J.F."/>
            <person name="Han C."/>
            <person name="Tapia R."/>
            <person name="Goodwin L.A."/>
            <person name="Pitluck S."/>
            <person name="Mavromatis K."/>
            <person name="Liolios K."/>
            <person name="Pagani I."/>
            <person name="Ivanova N."/>
            <person name="Mikhailova N."/>
            <person name="Pati A."/>
            <person name="Chen A."/>
            <person name="Palaniappan K."/>
            <person name="Land M."/>
            <person name="Hauser L."/>
            <person name="Jeffries C.D."/>
            <person name="Brambilla E.M."/>
            <person name="Rohde M."/>
            <person name="Sikorski J."/>
            <person name="Pukall R."/>
            <person name="Goker M."/>
            <person name="Detter J.C."/>
            <person name="Woyke T."/>
            <person name="Bristow J."/>
            <person name="Eisen J.A."/>
            <person name="Markowitz V."/>
            <person name="Hugenholtz P."/>
            <person name="Kyrpides N.C."/>
            <person name="Klenk H.P."/>
            <person name="Lapidus A."/>
        </authorList>
    </citation>
    <scope>NUCLEOTIDE SEQUENCE [LARGE SCALE GENOMIC DNA]</scope>
    <source>
        <strain evidence="2">ATCC 35074 / DSM 20540 / JCM 6276 / NBRC 101906 / NCIMB 13154 / VKM Ac-1939 / CCM 2703 / MRP</strain>
    </source>
</reference>
<sequence length="134" mass="14990">MTYAVQVLDETTARPTPTPALRLDFEEETVTVRELIRRRVYEECTEYNAGQQQAFRGLVTPEAAEVVLNGEQVGKGPRLDWEKQYARAAEAFARNGLIVLIGDEQADDLEQMVTLRLGQPLEVTFLKLVPLVGG</sequence>
<evidence type="ECO:0000313" key="2">
    <source>
        <dbReference type="Proteomes" id="UP000007718"/>
    </source>
</evidence>